<dbReference type="EMBL" id="FNZF01000001">
    <property type="protein sequence ID" value="SEI89691.1"/>
    <property type="molecule type" value="Genomic_DNA"/>
</dbReference>
<dbReference type="OrthoDB" id="2973564at2"/>
<keyword evidence="3" id="KW-1185">Reference proteome</keyword>
<dbReference type="AlphaFoldDB" id="A0A1H6UBK2"/>
<reference evidence="3" key="1">
    <citation type="submission" date="2016-10" db="EMBL/GenBank/DDBJ databases">
        <authorList>
            <person name="Varghese N."/>
            <person name="Submissions S."/>
        </authorList>
    </citation>
    <scope>NUCLEOTIDE SEQUENCE [LARGE SCALE GENOMIC DNA]</scope>
    <source>
        <strain evidence="3">CGMCC 1.6763</strain>
    </source>
</reference>
<evidence type="ECO:0008006" key="4">
    <source>
        <dbReference type="Google" id="ProtNLM"/>
    </source>
</evidence>
<organism evidence="2 3">
    <name type="scientific">Bhargavaea ginsengi</name>
    <dbReference type="NCBI Taxonomy" id="426757"/>
    <lineage>
        <taxon>Bacteria</taxon>
        <taxon>Bacillati</taxon>
        <taxon>Bacillota</taxon>
        <taxon>Bacilli</taxon>
        <taxon>Bacillales</taxon>
        <taxon>Caryophanaceae</taxon>
        <taxon>Bhargavaea</taxon>
    </lineage>
</organism>
<dbReference type="Proteomes" id="UP000199200">
    <property type="component" value="Unassembled WGS sequence"/>
</dbReference>
<name>A0A1H6UBK2_9BACL</name>
<protein>
    <recommendedName>
        <fullName evidence="4">DUF485 domain-containing protein</fullName>
    </recommendedName>
</protein>
<proteinExistence type="predicted"/>
<evidence type="ECO:0000313" key="3">
    <source>
        <dbReference type="Proteomes" id="UP000199200"/>
    </source>
</evidence>
<keyword evidence="1" id="KW-0812">Transmembrane</keyword>
<dbReference type="STRING" id="426757.SAMN04488127_0734"/>
<keyword evidence="1" id="KW-0472">Membrane</keyword>
<evidence type="ECO:0000313" key="2">
    <source>
        <dbReference type="EMBL" id="SEI89691.1"/>
    </source>
</evidence>
<evidence type="ECO:0000256" key="1">
    <source>
        <dbReference type="SAM" id="Phobius"/>
    </source>
</evidence>
<feature type="transmembrane region" description="Helical" evidence="1">
    <location>
        <begin position="41"/>
        <end position="61"/>
    </location>
</feature>
<sequence>MRKLHALLIGLFFVCYALTFLPNFGIFNNLDFVGFLPQSLAWVLLLNAINTVIIFIVYFKFFKPFSERASKEFENLEEGEGVK</sequence>
<accession>A0A1H6UBK2</accession>
<gene>
    <name evidence="2" type="ORF">SAMN04488127_0734</name>
</gene>
<keyword evidence="1" id="KW-1133">Transmembrane helix</keyword>